<protein>
    <submittedName>
        <fullName evidence="2">Uncharacterized protein</fullName>
    </submittedName>
</protein>
<organism evidence="2 3">
    <name type="scientific">Champsocephalus esox</name>
    <name type="common">pike icefish</name>
    <dbReference type="NCBI Taxonomy" id="159716"/>
    <lineage>
        <taxon>Eukaryota</taxon>
        <taxon>Metazoa</taxon>
        <taxon>Chordata</taxon>
        <taxon>Craniata</taxon>
        <taxon>Vertebrata</taxon>
        <taxon>Euteleostomi</taxon>
        <taxon>Actinopterygii</taxon>
        <taxon>Neopterygii</taxon>
        <taxon>Teleostei</taxon>
        <taxon>Neoteleostei</taxon>
        <taxon>Acanthomorphata</taxon>
        <taxon>Eupercaria</taxon>
        <taxon>Perciformes</taxon>
        <taxon>Notothenioidei</taxon>
        <taxon>Channichthyidae</taxon>
        <taxon>Champsocephalus</taxon>
    </lineage>
</organism>
<feature type="region of interest" description="Disordered" evidence="1">
    <location>
        <begin position="40"/>
        <end position="67"/>
    </location>
</feature>
<comment type="caution">
    <text evidence="2">The sequence shown here is derived from an EMBL/GenBank/DDBJ whole genome shotgun (WGS) entry which is preliminary data.</text>
</comment>
<gene>
    <name evidence="2" type="ORF">CesoFtcFv8_018573</name>
</gene>
<proteinExistence type="predicted"/>
<evidence type="ECO:0000313" key="3">
    <source>
        <dbReference type="Proteomes" id="UP001335648"/>
    </source>
</evidence>
<dbReference type="Proteomes" id="UP001335648">
    <property type="component" value="Unassembled WGS sequence"/>
</dbReference>
<accession>A0AAN8BHB8</accession>
<dbReference type="AlphaFoldDB" id="A0AAN8BHB8"/>
<dbReference type="EMBL" id="JAULUE010002060">
    <property type="protein sequence ID" value="KAK5884787.1"/>
    <property type="molecule type" value="Genomic_DNA"/>
</dbReference>
<evidence type="ECO:0000313" key="2">
    <source>
        <dbReference type="EMBL" id="KAK5884787.1"/>
    </source>
</evidence>
<keyword evidence="3" id="KW-1185">Reference proteome</keyword>
<sequence length="67" mass="7382">MERRALPSGGVMGDRVQGGLRQLRERCVHGRAWNTDATVQGCRSCSLPGPEERSDPLPFTQTQRTTA</sequence>
<reference evidence="2 3" key="1">
    <citation type="journal article" date="2023" name="Mol. Biol. Evol.">
        <title>Genomics of Secondarily Temperate Adaptation in the Only Non-Antarctic Icefish.</title>
        <authorList>
            <person name="Rivera-Colon A.G."/>
            <person name="Rayamajhi N."/>
            <person name="Minhas B.F."/>
            <person name="Madrigal G."/>
            <person name="Bilyk K.T."/>
            <person name="Yoon V."/>
            <person name="Hune M."/>
            <person name="Gregory S."/>
            <person name="Cheng C.H.C."/>
            <person name="Catchen J.M."/>
        </authorList>
    </citation>
    <scope>NUCLEOTIDE SEQUENCE [LARGE SCALE GENOMIC DNA]</scope>
    <source>
        <strain evidence="2">JC2023a</strain>
    </source>
</reference>
<evidence type="ECO:0000256" key="1">
    <source>
        <dbReference type="SAM" id="MobiDB-lite"/>
    </source>
</evidence>
<name>A0AAN8BHB8_9TELE</name>